<dbReference type="AlphaFoldDB" id="A0AAU9TIZ1"/>
<name>A0AAU9TIZ1_EUPED</name>
<evidence type="ECO:0000313" key="3">
    <source>
        <dbReference type="Proteomes" id="UP001153954"/>
    </source>
</evidence>
<feature type="region of interest" description="Disordered" evidence="1">
    <location>
        <begin position="114"/>
        <end position="136"/>
    </location>
</feature>
<sequence>MKIAWRNILLKWKKTDGKSQASLPKGCFPKLLKKLMDDLSENSEQNIMSGFRKTGINPIDANQVLSRLPEEIDVKGRENEVEKSVLDILKEMRYGSINIKEPKRKRKLEVIPGRSVGSSEDYEDTEEEPETVKGKAKGIGKMTKSVNDKEVIHDEKEVYDDEIHKKGFRNVDDKREKKLEKGKGKGKKSKGNKGKENEEKKVDVCQEKIDHADCLNKIKNTEIYCLSNEEIEAMSITIGDYILYDRNEIVIADKFTSTEDQDNLTPIINEESTNNKVNILTDEIISTSSTSRGKIQVNLNEYRKISPHSYVKSIDQPSTSSVRGTYAPARRSSYYTCDADILQDLMNEDVI</sequence>
<keyword evidence="3" id="KW-1185">Reference proteome</keyword>
<reference evidence="2" key="1">
    <citation type="submission" date="2022-03" db="EMBL/GenBank/DDBJ databases">
        <authorList>
            <person name="Tunstrom K."/>
        </authorList>
    </citation>
    <scope>NUCLEOTIDE SEQUENCE</scope>
</reference>
<feature type="compositionally biased region" description="Acidic residues" evidence="1">
    <location>
        <begin position="120"/>
        <end position="129"/>
    </location>
</feature>
<dbReference type="Proteomes" id="UP001153954">
    <property type="component" value="Unassembled WGS sequence"/>
</dbReference>
<gene>
    <name evidence="2" type="ORF">EEDITHA_LOCUS1957</name>
</gene>
<evidence type="ECO:0000313" key="2">
    <source>
        <dbReference type="EMBL" id="CAH2085485.1"/>
    </source>
</evidence>
<accession>A0AAU9TIZ1</accession>
<organism evidence="2 3">
    <name type="scientific">Euphydryas editha</name>
    <name type="common">Edith's checkerspot</name>
    <dbReference type="NCBI Taxonomy" id="104508"/>
    <lineage>
        <taxon>Eukaryota</taxon>
        <taxon>Metazoa</taxon>
        <taxon>Ecdysozoa</taxon>
        <taxon>Arthropoda</taxon>
        <taxon>Hexapoda</taxon>
        <taxon>Insecta</taxon>
        <taxon>Pterygota</taxon>
        <taxon>Neoptera</taxon>
        <taxon>Endopterygota</taxon>
        <taxon>Lepidoptera</taxon>
        <taxon>Glossata</taxon>
        <taxon>Ditrysia</taxon>
        <taxon>Papilionoidea</taxon>
        <taxon>Nymphalidae</taxon>
        <taxon>Nymphalinae</taxon>
        <taxon>Euphydryas</taxon>
    </lineage>
</organism>
<protein>
    <submittedName>
        <fullName evidence="2">Uncharacterized protein</fullName>
    </submittedName>
</protein>
<dbReference type="EMBL" id="CAKOGL010000004">
    <property type="protein sequence ID" value="CAH2085485.1"/>
    <property type="molecule type" value="Genomic_DNA"/>
</dbReference>
<proteinExistence type="predicted"/>
<evidence type="ECO:0000256" key="1">
    <source>
        <dbReference type="SAM" id="MobiDB-lite"/>
    </source>
</evidence>
<feature type="region of interest" description="Disordered" evidence="1">
    <location>
        <begin position="173"/>
        <end position="199"/>
    </location>
</feature>
<feature type="compositionally biased region" description="Basic and acidic residues" evidence="1">
    <location>
        <begin position="173"/>
        <end position="183"/>
    </location>
</feature>
<comment type="caution">
    <text evidence="2">The sequence shown here is derived from an EMBL/GenBank/DDBJ whole genome shotgun (WGS) entry which is preliminary data.</text>
</comment>